<dbReference type="PANTHER" id="PTHR13009:SF8">
    <property type="entry name" value="AHA1 DOMAIN-CONTAINING PROTEIN"/>
    <property type="match status" value="1"/>
</dbReference>
<feature type="domain" description="Activator of Hsp90 ATPase AHSA1-like N-terminal" evidence="2">
    <location>
        <begin position="28"/>
        <end position="80"/>
    </location>
</feature>
<organism evidence="3 4">
    <name type="scientific">Datura stramonium</name>
    <name type="common">Jimsonweed</name>
    <name type="synonym">Common thornapple</name>
    <dbReference type="NCBI Taxonomy" id="4076"/>
    <lineage>
        <taxon>Eukaryota</taxon>
        <taxon>Viridiplantae</taxon>
        <taxon>Streptophyta</taxon>
        <taxon>Embryophyta</taxon>
        <taxon>Tracheophyta</taxon>
        <taxon>Spermatophyta</taxon>
        <taxon>Magnoliopsida</taxon>
        <taxon>eudicotyledons</taxon>
        <taxon>Gunneridae</taxon>
        <taxon>Pentapetalae</taxon>
        <taxon>asterids</taxon>
        <taxon>lamiids</taxon>
        <taxon>Solanales</taxon>
        <taxon>Solanaceae</taxon>
        <taxon>Solanoideae</taxon>
        <taxon>Datureae</taxon>
        <taxon>Datura</taxon>
    </lineage>
</organism>
<comment type="similarity">
    <text evidence="1">Belongs to the AHA1 family.</text>
</comment>
<evidence type="ECO:0000256" key="1">
    <source>
        <dbReference type="ARBA" id="ARBA00006817"/>
    </source>
</evidence>
<dbReference type="InterPro" id="IPR015310">
    <property type="entry name" value="AHSA1-like_N"/>
</dbReference>
<name>A0ABS8SCA6_DATST</name>
<evidence type="ECO:0000313" key="3">
    <source>
        <dbReference type="EMBL" id="MCD7456492.1"/>
    </source>
</evidence>
<protein>
    <recommendedName>
        <fullName evidence="2">Activator of Hsp90 ATPase AHSA1-like N-terminal domain-containing protein</fullName>
    </recommendedName>
</protein>
<proteinExistence type="inferred from homology"/>
<gene>
    <name evidence="3" type="ORF">HAX54_031930</name>
</gene>
<sequence>MARLGEGDKDGSWKIDLMAPTCWWHWAETDCLEWSRSFLTNLLSNKTLIDGQGNLKIRTKKIEKLEGEAYVNIRKGKIIPGLQTVWDASPIKNNSLGYHGPESLFN</sequence>
<dbReference type="Proteomes" id="UP000823775">
    <property type="component" value="Unassembled WGS sequence"/>
</dbReference>
<dbReference type="PANTHER" id="PTHR13009">
    <property type="entry name" value="HEAT SHOCK PROTEIN 90 HSP90 CO-CHAPERONE AHA-1"/>
    <property type="match status" value="1"/>
</dbReference>
<keyword evidence="4" id="KW-1185">Reference proteome</keyword>
<evidence type="ECO:0000259" key="2">
    <source>
        <dbReference type="Pfam" id="PF09229"/>
    </source>
</evidence>
<reference evidence="3 4" key="1">
    <citation type="journal article" date="2021" name="BMC Genomics">
        <title>Datura genome reveals duplications of psychoactive alkaloid biosynthetic genes and high mutation rate following tissue culture.</title>
        <authorList>
            <person name="Rajewski A."/>
            <person name="Carter-House D."/>
            <person name="Stajich J."/>
            <person name="Litt A."/>
        </authorList>
    </citation>
    <scope>NUCLEOTIDE SEQUENCE [LARGE SCALE GENOMIC DNA]</scope>
    <source>
        <strain evidence="3">AR-01</strain>
    </source>
</reference>
<dbReference type="Pfam" id="PF09229">
    <property type="entry name" value="Aha1_N"/>
    <property type="match status" value="1"/>
</dbReference>
<dbReference type="Gene3D" id="3.15.10.20">
    <property type="entry name" value="Activator of Hsp90 ATPase Aha1, N-terminal domain"/>
    <property type="match status" value="1"/>
</dbReference>
<comment type="caution">
    <text evidence="3">The sequence shown here is derived from an EMBL/GenBank/DDBJ whole genome shotgun (WGS) entry which is preliminary data.</text>
</comment>
<dbReference type="SUPFAM" id="SSF103111">
    <property type="entry name" value="Activator of Hsp90 ATPase, Aha1"/>
    <property type="match status" value="1"/>
</dbReference>
<dbReference type="EMBL" id="JACEIK010000405">
    <property type="protein sequence ID" value="MCD7456492.1"/>
    <property type="molecule type" value="Genomic_DNA"/>
</dbReference>
<evidence type="ECO:0000313" key="4">
    <source>
        <dbReference type="Proteomes" id="UP000823775"/>
    </source>
</evidence>
<dbReference type="InterPro" id="IPR036338">
    <property type="entry name" value="Aha1"/>
</dbReference>
<accession>A0ABS8SCA6</accession>